<feature type="region of interest" description="Disordered" evidence="1">
    <location>
        <begin position="101"/>
        <end position="129"/>
    </location>
</feature>
<organism evidence="2">
    <name type="scientific">Lygus hesperus</name>
    <name type="common">Western plant bug</name>
    <dbReference type="NCBI Taxonomy" id="30085"/>
    <lineage>
        <taxon>Eukaryota</taxon>
        <taxon>Metazoa</taxon>
        <taxon>Ecdysozoa</taxon>
        <taxon>Arthropoda</taxon>
        <taxon>Hexapoda</taxon>
        <taxon>Insecta</taxon>
        <taxon>Pterygota</taxon>
        <taxon>Neoptera</taxon>
        <taxon>Paraneoptera</taxon>
        <taxon>Hemiptera</taxon>
        <taxon>Heteroptera</taxon>
        <taxon>Panheteroptera</taxon>
        <taxon>Cimicomorpha</taxon>
        <taxon>Miridae</taxon>
        <taxon>Mirini</taxon>
        <taxon>Lygus</taxon>
    </lineage>
</organism>
<accession>A0A146L3F7</accession>
<gene>
    <name evidence="2" type="ORF">g.35387</name>
</gene>
<sequence>MDQWKSYRLKVIYNRHMLQEEDIFREFSTYKGKSTRVGEMWQPNNCYNWTPPNPDIRAITQESPEIDPSYLEKFRLELRKMLEEEKRLTFFRPINDVYAGNRDNSRVAKEGPQWNLKPERPSKKRGVGRIAFIPRE</sequence>
<protein>
    <submittedName>
        <fullName evidence="2">Uncharacterized protein</fullName>
    </submittedName>
</protein>
<dbReference type="AlphaFoldDB" id="A0A146L3F7"/>
<dbReference type="EMBL" id="GDHC01015585">
    <property type="protein sequence ID" value="JAQ03044.1"/>
    <property type="molecule type" value="Transcribed_RNA"/>
</dbReference>
<name>A0A146L3F7_LYGHE</name>
<reference evidence="2" key="1">
    <citation type="journal article" date="2016" name="Gigascience">
        <title>De novo construction of an expanded transcriptome assembly for the western tarnished plant bug, Lygus hesperus.</title>
        <authorList>
            <person name="Tassone E.E."/>
            <person name="Geib S.M."/>
            <person name="Hall B."/>
            <person name="Fabrick J.A."/>
            <person name="Brent C.S."/>
            <person name="Hull J.J."/>
        </authorList>
    </citation>
    <scope>NUCLEOTIDE SEQUENCE</scope>
</reference>
<evidence type="ECO:0000313" key="2">
    <source>
        <dbReference type="EMBL" id="JAQ03044.1"/>
    </source>
</evidence>
<proteinExistence type="predicted"/>
<evidence type="ECO:0000256" key="1">
    <source>
        <dbReference type="SAM" id="MobiDB-lite"/>
    </source>
</evidence>